<dbReference type="SUPFAM" id="SSF50891">
    <property type="entry name" value="Cyclophilin-like"/>
    <property type="match status" value="1"/>
</dbReference>
<comment type="function">
    <text evidence="3">May catalyze the cis-trans isomerization of proline imidic peptide bonds in oligopeptides thereby assisting the folding of proteins. May also function as a chaperone, playing a role in intracellular transport of proteins. May also have a protein ubiquitin ligase activity acting as an E3 ubiquitin protein ligase or as a ubiquitin-ubiquitin ligase promoting elongation of ubiquitin chains on proteins.</text>
</comment>
<comment type="catalytic activity">
    <reaction evidence="1">
        <text>S-ubiquitinyl-[E2 ubiquitin-conjugating enzyme]-L-cysteine + [acceptor protein]-L-lysine = [E2 ubiquitin-conjugating enzyme]-L-cysteine + N(6)-ubiquitinyl-[acceptor protein]-L-lysine.</text>
        <dbReference type="EC" id="2.3.2.27"/>
    </reaction>
</comment>
<dbReference type="GO" id="GO:0061630">
    <property type="term" value="F:ubiquitin protein ligase activity"/>
    <property type="evidence" value="ECO:0007669"/>
    <property type="project" value="UniProtKB-EC"/>
</dbReference>
<keyword evidence="8" id="KW-0697">Rotamase</keyword>
<dbReference type="Pfam" id="PF00160">
    <property type="entry name" value="Pro_isomerase"/>
    <property type="match status" value="1"/>
</dbReference>
<dbReference type="PROSITE" id="PS00170">
    <property type="entry name" value="CSA_PPIASE_1"/>
    <property type="match status" value="1"/>
</dbReference>
<gene>
    <name evidence="13" type="ORF">SPPG_00017</name>
</gene>
<dbReference type="OMA" id="NFIKHCA"/>
<reference evidence="13 14" key="1">
    <citation type="submission" date="2009-08" db="EMBL/GenBank/DDBJ databases">
        <title>The Genome Sequence of Spizellomyces punctatus strain DAOM BR117.</title>
        <authorList>
            <consortium name="The Broad Institute Genome Sequencing Platform"/>
            <person name="Russ C."/>
            <person name="Cuomo C."/>
            <person name="Shea T."/>
            <person name="Young S.K."/>
            <person name="Zeng Q."/>
            <person name="Koehrsen M."/>
            <person name="Haas B."/>
            <person name="Borodovsky M."/>
            <person name="Guigo R."/>
            <person name="Alvarado L."/>
            <person name="Berlin A."/>
            <person name="Bochicchio J."/>
            <person name="Borenstein D."/>
            <person name="Chapman S."/>
            <person name="Chen Z."/>
            <person name="Engels R."/>
            <person name="Freedman E."/>
            <person name="Gellesch M."/>
            <person name="Goldberg J."/>
            <person name="Griggs A."/>
            <person name="Gujja S."/>
            <person name="Heiman D."/>
            <person name="Hepburn T."/>
            <person name="Howarth C."/>
            <person name="Jen D."/>
            <person name="Larson L."/>
            <person name="Lewis B."/>
            <person name="Mehta T."/>
            <person name="Park D."/>
            <person name="Pearson M."/>
            <person name="Roberts A."/>
            <person name="Saif S."/>
            <person name="Shenoy N."/>
            <person name="Sisk P."/>
            <person name="Stolte C."/>
            <person name="Sykes S."/>
            <person name="Thomson T."/>
            <person name="Walk T."/>
            <person name="White J."/>
            <person name="Yandava C."/>
            <person name="Burger G."/>
            <person name="Gray M.W."/>
            <person name="Holland P.W.H."/>
            <person name="King N."/>
            <person name="Lang F.B.F."/>
            <person name="Roger A.J."/>
            <person name="Ruiz-Trillo I."/>
            <person name="Lander E."/>
            <person name="Nusbaum C."/>
        </authorList>
    </citation>
    <scope>NUCLEOTIDE SEQUENCE [LARGE SCALE GENOMIC DNA]</scope>
    <source>
        <strain evidence="13 14">DAOM BR117</strain>
    </source>
</reference>
<name>A0A0L0HTT5_SPIPD</name>
<dbReference type="FunFam" id="2.40.100.10:FF:000014">
    <property type="entry name" value="Peptidyl-prolyl cis-trans isomerase cyp65"/>
    <property type="match status" value="1"/>
</dbReference>
<evidence type="ECO:0000256" key="5">
    <source>
        <dbReference type="ARBA" id="ARBA00007930"/>
    </source>
</evidence>
<accession>A0A0L0HTT5</accession>
<dbReference type="GO" id="GO:0071013">
    <property type="term" value="C:catalytic step 2 spliceosome"/>
    <property type="evidence" value="ECO:0007669"/>
    <property type="project" value="TreeGrafter"/>
</dbReference>
<dbReference type="Gene3D" id="2.40.100.10">
    <property type="entry name" value="Cyclophilin-like"/>
    <property type="match status" value="1"/>
</dbReference>
<evidence type="ECO:0000256" key="6">
    <source>
        <dbReference type="ARBA" id="ARBA00022679"/>
    </source>
</evidence>
<dbReference type="VEuPathDB" id="FungiDB:SPPG_00017"/>
<dbReference type="CDD" id="cd01923">
    <property type="entry name" value="cyclophilin_RING"/>
    <property type="match status" value="1"/>
</dbReference>
<dbReference type="InterPro" id="IPR020892">
    <property type="entry name" value="Cyclophilin-type_PPIase_CS"/>
</dbReference>
<keyword evidence="9" id="KW-0413">Isomerase</keyword>
<dbReference type="PANTHER" id="PTHR45625:SF1">
    <property type="entry name" value="RING-TYPE E3 UBIQUITIN-PROTEIN LIGASE PPIL2"/>
    <property type="match status" value="1"/>
</dbReference>
<organism evidence="13 14">
    <name type="scientific">Spizellomyces punctatus (strain DAOM BR117)</name>
    <dbReference type="NCBI Taxonomy" id="645134"/>
    <lineage>
        <taxon>Eukaryota</taxon>
        <taxon>Fungi</taxon>
        <taxon>Fungi incertae sedis</taxon>
        <taxon>Chytridiomycota</taxon>
        <taxon>Chytridiomycota incertae sedis</taxon>
        <taxon>Chytridiomycetes</taxon>
        <taxon>Spizellomycetales</taxon>
        <taxon>Spizellomycetaceae</taxon>
        <taxon>Spizellomyces</taxon>
    </lineage>
</organism>
<dbReference type="InterPro" id="IPR029000">
    <property type="entry name" value="Cyclophilin-like_dom_sf"/>
</dbReference>
<evidence type="ECO:0000256" key="7">
    <source>
        <dbReference type="ARBA" id="ARBA00022786"/>
    </source>
</evidence>
<evidence type="ECO:0000256" key="1">
    <source>
        <dbReference type="ARBA" id="ARBA00000900"/>
    </source>
</evidence>
<keyword evidence="7" id="KW-0833">Ubl conjugation pathway</keyword>
<dbReference type="Pfam" id="PF04641">
    <property type="entry name" value="Rtf2"/>
    <property type="match status" value="1"/>
</dbReference>
<dbReference type="InterPro" id="IPR002130">
    <property type="entry name" value="Cyclophilin-type_PPIase_dom"/>
</dbReference>
<dbReference type="PRINTS" id="PR00153">
    <property type="entry name" value="CSAPPISMRASE"/>
</dbReference>
<evidence type="ECO:0000256" key="2">
    <source>
        <dbReference type="ARBA" id="ARBA00000971"/>
    </source>
</evidence>
<protein>
    <recommendedName>
        <fullName evidence="12">PPIase cyclophilin-type domain-containing protein</fullName>
    </recommendedName>
</protein>
<comment type="catalytic activity">
    <reaction evidence="2">
        <text>[protein]-peptidylproline (omega=180) = [protein]-peptidylproline (omega=0)</text>
        <dbReference type="Rhea" id="RHEA:16237"/>
        <dbReference type="Rhea" id="RHEA-COMP:10747"/>
        <dbReference type="Rhea" id="RHEA-COMP:10748"/>
        <dbReference type="ChEBI" id="CHEBI:83833"/>
        <dbReference type="ChEBI" id="CHEBI:83834"/>
        <dbReference type="EC" id="5.2.1.8"/>
    </reaction>
</comment>
<dbReference type="EMBL" id="KQ257450">
    <property type="protein sequence ID" value="KND04279.1"/>
    <property type="molecule type" value="Genomic_DNA"/>
</dbReference>
<evidence type="ECO:0000256" key="4">
    <source>
        <dbReference type="ARBA" id="ARBA00004123"/>
    </source>
</evidence>
<evidence type="ECO:0000313" key="13">
    <source>
        <dbReference type="EMBL" id="KND04279.1"/>
    </source>
</evidence>
<dbReference type="GO" id="GO:0000209">
    <property type="term" value="P:protein polyubiquitination"/>
    <property type="evidence" value="ECO:0007669"/>
    <property type="project" value="TreeGrafter"/>
</dbReference>
<dbReference type="PANTHER" id="PTHR45625">
    <property type="entry name" value="PEPTIDYL-PROLYL CIS-TRANS ISOMERASE-RELATED"/>
    <property type="match status" value="1"/>
</dbReference>
<dbReference type="AlphaFoldDB" id="A0A0L0HTT5"/>
<evidence type="ECO:0000259" key="12">
    <source>
        <dbReference type="PROSITE" id="PS50072"/>
    </source>
</evidence>
<dbReference type="PROSITE" id="PS50072">
    <property type="entry name" value="CSA_PPIASE_2"/>
    <property type="match status" value="1"/>
</dbReference>
<sequence>MPKDLLKLHFHKNGDGEYYCPITFKVFNENTHIVAVATSGNVYSYEAIERLNIQTKHWADLLTDEPFKRKDIITIQDPHEISKRNISEFFYIKNDMKVEDEEAKKLEKEIGFKINAMGATDRVLKAMRKKDSEAAGTLTSSATSSATESVTPSFVSKEKKAYNAAHYSTGVAAASFTSTAVPVETKNAAAIIDEEEYMFQRIKEKGYAQVRTNLGNVNLELYCGDTPRTAYNFIQLAKKGYYKNTSFHRSVKNFMIQGGDPTGTGRGGESFWGKPFNDEFKANLTHTGRGVLSMANKGKNTNTSQFFITYRSCQHLDYKHTVFGKVVGGMDVLTKMESIETDDGDKPKQDIRIIDIEVFVDPFETFRESLAKQLETGESGPTKKGKQKKKEDEKNSGGGGGVGKYLKRDVNAGTIDWGTHVGEVKKKQKVTSGGFGDFSSW</sequence>
<evidence type="ECO:0000256" key="9">
    <source>
        <dbReference type="ARBA" id="ARBA00023235"/>
    </source>
</evidence>
<feature type="domain" description="PPIase cyclophilin-type" evidence="12">
    <location>
        <begin position="212"/>
        <end position="358"/>
    </location>
</feature>
<keyword evidence="10" id="KW-0539">Nucleus</keyword>
<dbReference type="RefSeq" id="XP_016612318.1">
    <property type="nucleotide sequence ID" value="XM_016748352.1"/>
</dbReference>
<dbReference type="GeneID" id="27683772"/>
<dbReference type="InterPro" id="IPR013083">
    <property type="entry name" value="Znf_RING/FYVE/PHD"/>
</dbReference>
<dbReference type="GO" id="GO:0006457">
    <property type="term" value="P:protein folding"/>
    <property type="evidence" value="ECO:0007669"/>
    <property type="project" value="InterPro"/>
</dbReference>
<proteinExistence type="inferred from homology"/>
<feature type="region of interest" description="Disordered" evidence="11">
    <location>
        <begin position="372"/>
        <end position="406"/>
    </location>
</feature>
<evidence type="ECO:0000256" key="11">
    <source>
        <dbReference type="SAM" id="MobiDB-lite"/>
    </source>
</evidence>
<dbReference type="InterPro" id="IPR044666">
    <property type="entry name" value="Cyclophilin_A-like"/>
</dbReference>
<comment type="subcellular location">
    <subcellularLocation>
        <location evidence="4">Nucleus</location>
    </subcellularLocation>
</comment>
<evidence type="ECO:0000256" key="10">
    <source>
        <dbReference type="ARBA" id="ARBA00023242"/>
    </source>
</evidence>
<evidence type="ECO:0000256" key="8">
    <source>
        <dbReference type="ARBA" id="ARBA00023110"/>
    </source>
</evidence>
<dbReference type="Gene3D" id="3.30.40.10">
    <property type="entry name" value="Zinc/RING finger domain, C3HC4 (zinc finger)"/>
    <property type="match status" value="1"/>
</dbReference>
<dbReference type="Proteomes" id="UP000053201">
    <property type="component" value="Unassembled WGS sequence"/>
</dbReference>
<keyword evidence="6" id="KW-0808">Transferase</keyword>
<evidence type="ECO:0000313" key="14">
    <source>
        <dbReference type="Proteomes" id="UP000053201"/>
    </source>
</evidence>
<dbReference type="OrthoDB" id="407558at2759"/>
<keyword evidence="14" id="KW-1185">Reference proteome</keyword>
<comment type="similarity">
    <text evidence="5">Belongs to the cyclophilin-type PPIase family. PPIL2 subfamily.</text>
</comment>
<evidence type="ECO:0000256" key="3">
    <source>
        <dbReference type="ARBA" id="ARBA00003697"/>
    </source>
</evidence>
<dbReference type="GO" id="GO:0003755">
    <property type="term" value="F:peptidyl-prolyl cis-trans isomerase activity"/>
    <property type="evidence" value="ECO:0007669"/>
    <property type="project" value="UniProtKB-KW"/>
</dbReference>